<evidence type="ECO:0000313" key="3">
    <source>
        <dbReference type="Proteomes" id="UP001575105"/>
    </source>
</evidence>
<name>A0ABV4U507_9BACT</name>
<dbReference type="SUPFAM" id="SSF54523">
    <property type="entry name" value="Pili subunits"/>
    <property type="match status" value="1"/>
</dbReference>
<gene>
    <name evidence="2" type="ORF">ACERK3_05875</name>
</gene>
<feature type="transmembrane region" description="Helical" evidence="1">
    <location>
        <begin position="20"/>
        <end position="43"/>
    </location>
</feature>
<dbReference type="PANTHER" id="PTHR30093">
    <property type="entry name" value="GENERAL SECRETION PATHWAY PROTEIN G"/>
    <property type="match status" value="1"/>
</dbReference>
<dbReference type="InterPro" id="IPR045584">
    <property type="entry name" value="Pilin-like"/>
</dbReference>
<dbReference type="PROSITE" id="PS00409">
    <property type="entry name" value="PROKAR_NTER_METHYL"/>
    <property type="match status" value="1"/>
</dbReference>
<reference evidence="2 3" key="1">
    <citation type="submission" date="2024-08" db="EMBL/GenBank/DDBJ databases">
        <title>Whole-genome sequencing of halo(alkali)philic microorganisms from hypersaline lakes.</title>
        <authorList>
            <person name="Sorokin D.Y."/>
            <person name="Merkel A.Y."/>
            <person name="Messina E."/>
            <person name="Yakimov M."/>
        </authorList>
    </citation>
    <scope>NUCLEOTIDE SEQUENCE [LARGE SCALE GENOMIC DNA]</scope>
    <source>
        <strain evidence="2 3">AB-hyl4</strain>
    </source>
</reference>
<dbReference type="RefSeq" id="WP_425344746.1">
    <property type="nucleotide sequence ID" value="NZ_JBGUBD010000003.1"/>
</dbReference>
<dbReference type="Gene3D" id="3.30.700.10">
    <property type="entry name" value="Glycoprotein, Type 4 Pilin"/>
    <property type="match status" value="1"/>
</dbReference>
<organism evidence="2 3">
    <name type="scientific">Natronomicrosphaera hydrolytica</name>
    <dbReference type="NCBI Taxonomy" id="3242702"/>
    <lineage>
        <taxon>Bacteria</taxon>
        <taxon>Pseudomonadati</taxon>
        <taxon>Planctomycetota</taxon>
        <taxon>Phycisphaerae</taxon>
        <taxon>Phycisphaerales</taxon>
        <taxon>Phycisphaeraceae</taxon>
        <taxon>Natronomicrosphaera</taxon>
    </lineage>
</organism>
<dbReference type="InterPro" id="IPR012902">
    <property type="entry name" value="N_methyl_site"/>
</dbReference>
<protein>
    <submittedName>
        <fullName evidence="2">Prepilin-type N-terminal cleavage/methylation domain-containing protein</fullName>
    </submittedName>
</protein>
<keyword evidence="1" id="KW-0812">Transmembrane</keyword>
<dbReference type="EMBL" id="JBGUBD010000003">
    <property type="protein sequence ID" value="MFA9477821.1"/>
    <property type="molecule type" value="Genomic_DNA"/>
</dbReference>
<proteinExistence type="predicted"/>
<comment type="caution">
    <text evidence="2">The sequence shown here is derived from an EMBL/GenBank/DDBJ whole genome shotgun (WGS) entry which is preliminary data.</text>
</comment>
<evidence type="ECO:0000256" key="1">
    <source>
        <dbReference type="SAM" id="Phobius"/>
    </source>
</evidence>
<evidence type="ECO:0000313" key="2">
    <source>
        <dbReference type="EMBL" id="MFA9477821.1"/>
    </source>
</evidence>
<accession>A0ABV4U507</accession>
<keyword evidence="1" id="KW-0472">Membrane</keyword>
<sequence length="261" mass="29018">MTRETNATIARTSHAGFTLIELLVVISIIALLISILLPALGAARGTARAVQCMSTVRQIGIANAIYATDHDGYQIPVRSPNNTNPNWRSGVGYTYYTYFNIPSVRESLGMSSPPSGWESEVGAWQRNWTLHCPDAHAAIQLNNAINFMYAMNSDSLPGVGWNGWRIHHEGEIRSPSRRLQLTEANEFFTVYSAVHVNPVDGWDVYGDQTRSQAGGALYQRYPHQRGANILFFDGHAERQSGEEIWGDGDNYALYDVRGLQD</sequence>
<dbReference type="PANTHER" id="PTHR30093:SF2">
    <property type="entry name" value="TYPE II SECRETION SYSTEM PROTEIN H"/>
    <property type="match status" value="1"/>
</dbReference>
<dbReference type="Pfam" id="PF07963">
    <property type="entry name" value="N_methyl"/>
    <property type="match status" value="1"/>
</dbReference>
<dbReference type="NCBIfam" id="TIGR02532">
    <property type="entry name" value="IV_pilin_GFxxxE"/>
    <property type="match status" value="1"/>
</dbReference>
<keyword evidence="3" id="KW-1185">Reference proteome</keyword>
<dbReference type="Proteomes" id="UP001575105">
    <property type="component" value="Unassembled WGS sequence"/>
</dbReference>
<keyword evidence="1" id="KW-1133">Transmembrane helix</keyword>